<reference evidence="2" key="1">
    <citation type="journal article" date="2017" name="Nat. Ecol. Evol.">
        <title>Genome expansion and lineage-specific genetic innovations in the forest pathogenic fungi Armillaria.</title>
        <authorList>
            <person name="Sipos G."/>
            <person name="Prasanna A.N."/>
            <person name="Walter M.C."/>
            <person name="O'Connor E."/>
            <person name="Balint B."/>
            <person name="Krizsan K."/>
            <person name="Kiss B."/>
            <person name="Hess J."/>
            <person name="Varga T."/>
            <person name="Slot J."/>
            <person name="Riley R."/>
            <person name="Boka B."/>
            <person name="Rigling D."/>
            <person name="Barry K."/>
            <person name="Lee J."/>
            <person name="Mihaltcheva S."/>
            <person name="LaButti K."/>
            <person name="Lipzen A."/>
            <person name="Waldron R."/>
            <person name="Moloney N.M."/>
            <person name="Sperisen C."/>
            <person name="Kredics L."/>
            <person name="Vagvoelgyi C."/>
            <person name="Patrignani A."/>
            <person name="Fitzpatrick D."/>
            <person name="Nagy I."/>
            <person name="Doyle S."/>
            <person name="Anderson J.B."/>
            <person name="Grigoriev I.V."/>
            <person name="Gueldener U."/>
            <person name="Muensterkoetter M."/>
            <person name="Nagy L.G."/>
        </authorList>
    </citation>
    <scope>NUCLEOTIDE SEQUENCE [LARGE SCALE GENOMIC DNA]</scope>
    <source>
        <strain evidence="2">Ar21-2</strain>
    </source>
</reference>
<evidence type="ECO:0000313" key="1">
    <source>
        <dbReference type="EMBL" id="PBK81761.1"/>
    </source>
</evidence>
<dbReference type="InParanoid" id="A0A2H3CFB8"/>
<accession>A0A2H3CFB8</accession>
<protein>
    <submittedName>
        <fullName evidence="1">Uncharacterized protein</fullName>
    </submittedName>
</protein>
<organism evidence="1 2">
    <name type="scientific">Armillaria gallica</name>
    <name type="common">Bulbous honey fungus</name>
    <name type="synonym">Armillaria bulbosa</name>
    <dbReference type="NCBI Taxonomy" id="47427"/>
    <lineage>
        <taxon>Eukaryota</taxon>
        <taxon>Fungi</taxon>
        <taxon>Dikarya</taxon>
        <taxon>Basidiomycota</taxon>
        <taxon>Agaricomycotina</taxon>
        <taxon>Agaricomycetes</taxon>
        <taxon>Agaricomycetidae</taxon>
        <taxon>Agaricales</taxon>
        <taxon>Marasmiineae</taxon>
        <taxon>Physalacriaceae</taxon>
        <taxon>Armillaria</taxon>
    </lineage>
</organism>
<proteinExistence type="predicted"/>
<gene>
    <name evidence="1" type="ORF">ARMGADRAFT_774114</name>
</gene>
<sequence length="352" mass="40324">MDLEQLDQALDFFMKQRHPNLPQIFGVCRSPDLPAIIFHGTRRIPFDNYLRNLPVEQFVQFFSELIQDLESISEALASCTSQHSSAFSMVAKEFLCVIIVLMDRELQPFYFNEHGKLVFGDLLCETLHRMEVFKSSYVLPADYGKFHIPHSRDVRPSTELHHGQVSGCVSSSSRERDLLNLYKAIIFCQPRNINMQLSWTQTFNCHRLQPPQYQLNCRFDSVYSAPYQRTLYAPGSILTDPPSLQVPSTLVGRIPPWLRQWKWDVYLRNKPLRGVVNLSFVNGSVSIELSWDDVSRNAAIGIQSRLGEEMFQSWIAQTSKLHSQCLDSRGYGVNLGAYIITGGQLLVQLNNC</sequence>
<name>A0A2H3CFB8_ARMGA</name>
<dbReference type="AlphaFoldDB" id="A0A2H3CFB8"/>
<keyword evidence="2" id="KW-1185">Reference proteome</keyword>
<dbReference type="EMBL" id="KZ293725">
    <property type="protein sequence ID" value="PBK81761.1"/>
    <property type="molecule type" value="Genomic_DNA"/>
</dbReference>
<dbReference type="OrthoDB" id="2965063at2759"/>
<evidence type="ECO:0000313" key="2">
    <source>
        <dbReference type="Proteomes" id="UP000217790"/>
    </source>
</evidence>
<dbReference type="Proteomes" id="UP000217790">
    <property type="component" value="Unassembled WGS sequence"/>
</dbReference>